<dbReference type="AlphaFoldDB" id="A0A372IQG6"/>
<dbReference type="EMBL" id="QVQT01000003">
    <property type="protein sequence ID" value="RFU17192.1"/>
    <property type="molecule type" value="Genomic_DNA"/>
</dbReference>
<evidence type="ECO:0000313" key="3">
    <source>
        <dbReference type="Proteomes" id="UP000264702"/>
    </source>
</evidence>
<dbReference type="PROSITE" id="PS51257">
    <property type="entry name" value="PROKAR_LIPOPROTEIN"/>
    <property type="match status" value="1"/>
</dbReference>
<evidence type="ECO:0000313" key="2">
    <source>
        <dbReference type="EMBL" id="RFU17192.1"/>
    </source>
</evidence>
<dbReference type="RefSeq" id="WP_147325021.1">
    <property type="nucleotide sequence ID" value="NZ_QVQT02000003.1"/>
</dbReference>
<name>A0A372IQG6_9BACT</name>
<keyword evidence="1" id="KW-0732">Signal</keyword>
<protein>
    <submittedName>
        <fullName evidence="2">Uncharacterized protein</fullName>
    </submittedName>
</protein>
<keyword evidence="3" id="KW-1185">Reference proteome</keyword>
<feature type="signal peptide" evidence="1">
    <location>
        <begin position="1"/>
        <end position="19"/>
    </location>
</feature>
<comment type="caution">
    <text evidence="2">The sequence shown here is derived from an EMBL/GenBank/DDBJ whole genome shotgun (WGS) entry which is preliminary data.</text>
</comment>
<proteinExistence type="predicted"/>
<accession>A0A372IQG6</accession>
<sequence>MFRLAAPVLGLAAALTLTTACKTSEDAAAAASQMTTTARDLAGYYARMDTVVVDTIELNRLQSVLLGTTFNDQDVAQLKQTEQEIGKREDLARNLRDLSASFTKLTGATSAKEVATASNRLGSALSSISSLPGGSALPAALATAGKEVEALAQEHREREAGKALDATASAVSELFRQEQPAYDALFMQNLVLAQSLAAELLKRGWVNEGELLSPILQPFHLAPPQSSPEIHQKLMPYAQQQLATQMAALTAAEKKATDGMTKALDEMSERIHQLASDKAMDKRSTPLTLADVEKWIDTATSAVGSNATDQN</sequence>
<reference evidence="2 3" key="1">
    <citation type="submission" date="2018-08" db="EMBL/GenBank/DDBJ databases">
        <title>Acidipila sp. 4G-K13, an acidobacterium isolated from forest soil.</title>
        <authorList>
            <person name="Gao Z.-H."/>
            <person name="Qiu L.-H."/>
        </authorList>
    </citation>
    <scope>NUCLEOTIDE SEQUENCE [LARGE SCALE GENOMIC DNA]</scope>
    <source>
        <strain evidence="2 3">4G-K13</strain>
    </source>
</reference>
<gene>
    <name evidence="2" type="ORF">D0Y96_10945</name>
</gene>
<organism evidence="2 3">
    <name type="scientific">Paracidobacterium acidisoli</name>
    <dbReference type="NCBI Taxonomy" id="2303751"/>
    <lineage>
        <taxon>Bacteria</taxon>
        <taxon>Pseudomonadati</taxon>
        <taxon>Acidobacteriota</taxon>
        <taxon>Terriglobia</taxon>
        <taxon>Terriglobales</taxon>
        <taxon>Acidobacteriaceae</taxon>
        <taxon>Paracidobacterium</taxon>
    </lineage>
</organism>
<evidence type="ECO:0000256" key="1">
    <source>
        <dbReference type="SAM" id="SignalP"/>
    </source>
</evidence>
<feature type="chain" id="PRO_5016572150" evidence="1">
    <location>
        <begin position="20"/>
        <end position="311"/>
    </location>
</feature>
<dbReference type="Proteomes" id="UP000264702">
    <property type="component" value="Unassembled WGS sequence"/>
</dbReference>